<feature type="domain" description="Serine hydrolase" evidence="3">
    <location>
        <begin position="79"/>
        <end position="310"/>
    </location>
</feature>
<evidence type="ECO:0000313" key="6">
    <source>
        <dbReference type="Proteomes" id="UP000044602"/>
    </source>
</evidence>
<protein>
    <recommendedName>
        <fullName evidence="3">Serine hydrolase domain-containing protein</fullName>
    </recommendedName>
</protein>
<evidence type="ECO:0000313" key="7">
    <source>
        <dbReference type="Proteomes" id="UP000045706"/>
    </source>
</evidence>
<feature type="compositionally biased region" description="Basic residues" evidence="2">
    <location>
        <begin position="10"/>
        <end position="23"/>
    </location>
</feature>
<evidence type="ECO:0000256" key="2">
    <source>
        <dbReference type="SAM" id="MobiDB-lite"/>
    </source>
</evidence>
<evidence type="ECO:0000256" key="1">
    <source>
        <dbReference type="ARBA" id="ARBA00022801"/>
    </source>
</evidence>
<evidence type="ECO:0000313" key="5">
    <source>
        <dbReference type="EMBL" id="CRK21866.1"/>
    </source>
</evidence>
<dbReference type="Gene3D" id="3.40.50.1820">
    <property type="entry name" value="alpha/beta hydrolase"/>
    <property type="match status" value="1"/>
</dbReference>
<feature type="region of interest" description="Disordered" evidence="2">
    <location>
        <begin position="1"/>
        <end position="32"/>
    </location>
</feature>
<dbReference type="PANTHER" id="PTHR48070">
    <property type="entry name" value="ESTERASE OVCA2"/>
    <property type="match status" value="1"/>
</dbReference>
<dbReference type="GO" id="GO:0016787">
    <property type="term" value="F:hydrolase activity"/>
    <property type="evidence" value="ECO:0007669"/>
    <property type="project" value="UniProtKB-KW"/>
</dbReference>
<organism evidence="4 7">
    <name type="scientific">Verticillium longisporum</name>
    <name type="common">Verticillium dahliae var. longisporum</name>
    <dbReference type="NCBI Taxonomy" id="100787"/>
    <lineage>
        <taxon>Eukaryota</taxon>
        <taxon>Fungi</taxon>
        <taxon>Dikarya</taxon>
        <taxon>Ascomycota</taxon>
        <taxon>Pezizomycotina</taxon>
        <taxon>Sordariomycetes</taxon>
        <taxon>Hypocreomycetidae</taxon>
        <taxon>Glomerellales</taxon>
        <taxon>Plectosphaerellaceae</taxon>
        <taxon>Verticillium</taxon>
    </lineage>
</organism>
<evidence type="ECO:0000313" key="4">
    <source>
        <dbReference type="EMBL" id="CRK19094.1"/>
    </source>
</evidence>
<keyword evidence="6" id="KW-1185">Reference proteome</keyword>
<dbReference type="AlphaFoldDB" id="A0A0G4LAX1"/>
<gene>
    <name evidence="5" type="ORF">BN1708_003471</name>
    <name evidence="4" type="ORF">BN1723_011781</name>
</gene>
<sequence length="328" mass="35817">MRRSSTQQPHHMRSFRLSRHPALRRPTPPGTRILPNYPSISYVGLCRFITPTTAVPMSTATNPAPNGTADKKPRANTKKEFKILMLHGYTQSGPLFRSKTRALEKLLAKALTPLNLTLNCIYPTAPIKLNPADIPGYQPPADDAEDMPAPDSWAWFRRRDNPLDADRPSYIGLDEGMSAIASTLRSSGPVDAVLGFSQGGAVAAVVAAALETPHREVPADQAVWVTALREANEGRGLRFAAVYSGFFAVDDALAWCFEPKIRTPTIQFIGSLDTVVDEGRSRALVDRCEEAAVVVHPGGHYVPISKEWAMALAGYVKHHAQDLEAAKM</sequence>
<dbReference type="Proteomes" id="UP000044602">
    <property type="component" value="Unassembled WGS sequence"/>
</dbReference>
<dbReference type="InterPro" id="IPR029058">
    <property type="entry name" value="AB_hydrolase_fold"/>
</dbReference>
<dbReference type="GO" id="GO:0019748">
    <property type="term" value="P:secondary metabolic process"/>
    <property type="evidence" value="ECO:0007669"/>
    <property type="project" value="TreeGrafter"/>
</dbReference>
<dbReference type="GO" id="GO:0005634">
    <property type="term" value="C:nucleus"/>
    <property type="evidence" value="ECO:0007669"/>
    <property type="project" value="TreeGrafter"/>
</dbReference>
<accession>A0A0G4LAX1</accession>
<dbReference type="EMBL" id="CVQH01013335">
    <property type="protein sequence ID" value="CRK21866.1"/>
    <property type="molecule type" value="Genomic_DNA"/>
</dbReference>
<dbReference type="InterPro" id="IPR050593">
    <property type="entry name" value="LovG"/>
</dbReference>
<dbReference type="Pfam" id="PF03959">
    <property type="entry name" value="FSH1"/>
    <property type="match status" value="1"/>
</dbReference>
<dbReference type="GO" id="GO:0005737">
    <property type="term" value="C:cytoplasm"/>
    <property type="evidence" value="ECO:0007669"/>
    <property type="project" value="TreeGrafter"/>
</dbReference>
<dbReference type="STRING" id="100787.A0A0G4LAX1"/>
<evidence type="ECO:0000259" key="3">
    <source>
        <dbReference type="Pfam" id="PF03959"/>
    </source>
</evidence>
<dbReference type="Proteomes" id="UP000045706">
    <property type="component" value="Unassembled WGS sequence"/>
</dbReference>
<dbReference type="PANTHER" id="PTHR48070:SF6">
    <property type="entry name" value="ESTERASE OVCA2"/>
    <property type="match status" value="1"/>
</dbReference>
<dbReference type="InterPro" id="IPR005645">
    <property type="entry name" value="FSH-like_dom"/>
</dbReference>
<proteinExistence type="predicted"/>
<name>A0A0G4LAX1_VERLO</name>
<keyword evidence="1" id="KW-0378">Hydrolase</keyword>
<dbReference type="SUPFAM" id="SSF53474">
    <property type="entry name" value="alpha/beta-Hydrolases"/>
    <property type="match status" value="1"/>
</dbReference>
<reference evidence="6 7" key="1">
    <citation type="submission" date="2015-05" db="EMBL/GenBank/DDBJ databases">
        <authorList>
            <person name="Fogelqvist Johan"/>
        </authorList>
    </citation>
    <scope>NUCLEOTIDE SEQUENCE [LARGE SCALE GENOMIC DNA]</scope>
    <source>
        <strain evidence="5">VL1</strain>
        <strain evidence="4">VL2</strain>
    </source>
</reference>
<dbReference type="EMBL" id="CVQI01009668">
    <property type="protein sequence ID" value="CRK19094.1"/>
    <property type="molecule type" value="Genomic_DNA"/>
</dbReference>